<sequence>MKRRVYLKLFPKQTKFVYSEALETLFLGGVGSGKTHAGGVRTLLMALRFPDEPGLIVANTYAQLRHSTLPPFFKVLELIGLDYHWSESKKEIAIYAGKKIIVRTYSLDKPGRVRGQTVPWIWVDEARDMSLDSYEELLKRCRGEREYLPISITTSPPELPHWLFDLFEGKCDGVNKFMIRVKTKENLFLSKTYVDRLTSTLSADKAAQELMAEWGIRGEKTFPYWGNDNITDYVYNETLPVFVTIDFGYRRPAIIVTQVPTFDLYEPEINIVDAWLPENKTTSDICYWLEKYKGKIAEFFGDPAGDSVNEMTHFTAVEEIKNKFPGVRFRYPTTPKQRSKPNGTEVLRRLILNAKGYRSLRISRDLVNKKPGEYTSVYMALKNLVYPKLETGRLDEKYFKDGTNDHPVDALRYQMVMQFYREN</sequence>
<proteinExistence type="predicted"/>
<accession>A0A150J993</accession>
<comment type="caution">
    <text evidence="2">The sequence shown here is derived from an EMBL/GenBank/DDBJ whole genome shotgun (WGS) entry which is preliminary data.</text>
</comment>
<evidence type="ECO:0000313" key="2">
    <source>
        <dbReference type="EMBL" id="KYC53534.1"/>
    </source>
</evidence>
<dbReference type="Gene3D" id="3.40.50.300">
    <property type="entry name" value="P-loop containing nucleotide triphosphate hydrolases"/>
    <property type="match status" value="1"/>
</dbReference>
<dbReference type="Proteomes" id="UP000091929">
    <property type="component" value="Unassembled WGS sequence"/>
</dbReference>
<evidence type="ECO:0000313" key="1">
    <source>
        <dbReference type="EMBL" id="KYC47862.1"/>
    </source>
</evidence>
<accession>A0A150ISF9</accession>
<gene>
    <name evidence="2" type="ORF">AMQ22_00205</name>
    <name evidence="1" type="ORF">APG11_00837</name>
</gene>
<dbReference type="InterPro" id="IPR052380">
    <property type="entry name" value="Viral_DNA_packaging_terminase"/>
</dbReference>
<dbReference type="Proteomes" id="UP000075398">
    <property type="component" value="Unassembled WGS sequence"/>
</dbReference>
<evidence type="ECO:0000313" key="4">
    <source>
        <dbReference type="Proteomes" id="UP000091929"/>
    </source>
</evidence>
<organism evidence="2 3">
    <name type="scientific">Candidatus Methanofastidiosum methylothiophilum</name>
    <dbReference type="NCBI Taxonomy" id="1705564"/>
    <lineage>
        <taxon>Archaea</taxon>
        <taxon>Methanobacteriati</taxon>
        <taxon>Methanobacteriota</taxon>
        <taxon>Stenosarchaea group</taxon>
        <taxon>Candidatus Methanofastidiosia</taxon>
        <taxon>Candidatus Methanofastidiosales</taxon>
        <taxon>Candidatus Methanofastidiosaceae</taxon>
        <taxon>Candidatus Methanofastidiosum</taxon>
    </lineage>
</organism>
<reference evidence="3 4" key="1">
    <citation type="journal article" date="2016" name="ISME J.">
        <title>Chasing the elusive Euryarchaeota class WSA2: genomes reveal a uniquely fastidious methyl-reducing methanogen.</title>
        <authorList>
            <person name="Nobu M.K."/>
            <person name="Narihiro T."/>
            <person name="Kuroda K."/>
            <person name="Mei R."/>
            <person name="Liu W.T."/>
        </authorList>
    </citation>
    <scope>NUCLEOTIDE SEQUENCE [LARGE SCALE GENOMIC DNA]</scope>
    <source>
        <strain evidence="1">B15fssc0709_Meth_Bin003</strain>
        <strain evidence="2">U1lsi0528_Bin055</strain>
    </source>
</reference>
<dbReference type="EMBL" id="LNGF01000015">
    <property type="protein sequence ID" value="KYC47862.1"/>
    <property type="molecule type" value="Genomic_DNA"/>
</dbReference>
<dbReference type="PANTHER" id="PTHR39184">
    <property type="match status" value="1"/>
</dbReference>
<evidence type="ECO:0000313" key="3">
    <source>
        <dbReference type="Proteomes" id="UP000075398"/>
    </source>
</evidence>
<protein>
    <submittedName>
        <fullName evidence="2">Terminase-like family protein</fullName>
    </submittedName>
</protein>
<dbReference type="Gene3D" id="3.30.420.280">
    <property type="match status" value="1"/>
</dbReference>
<dbReference type="PANTHER" id="PTHR39184:SF1">
    <property type="entry name" value="PBSX PHAGE TERMINASE LARGE SUBUNIT"/>
    <property type="match status" value="1"/>
</dbReference>
<name>A0A150J993_9EURY</name>
<dbReference type="AlphaFoldDB" id="A0A150J993"/>
<dbReference type="EMBL" id="LNGC01000004">
    <property type="protein sequence ID" value="KYC53534.1"/>
    <property type="molecule type" value="Genomic_DNA"/>
</dbReference>
<dbReference type="Pfam" id="PF03237">
    <property type="entry name" value="Terminase_6N"/>
    <property type="match status" value="1"/>
</dbReference>
<dbReference type="InterPro" id="IPR027417">
    <property type="entry name" value="P-loop_NTPase"/>
</dbReference>